<sequence>MAMRKQGETVSECSIRDVLDRIGDRWSLLILQTLAPGRLRFTVLKREIGDISQRMLAQTLRRLEQDGFVTRTVHPSIPPRVDYELTLLGRSALGPLEALINWAKENHDAVRAAREAYVPPLAQEPVPEEA</sequence>
<dbReference type="STRING" id="1855383.SAMN05216548_101215"/>
<dbReference type="OrthoDB" id="8231503at2"/>
<reference evidence="5 6" key="1">
    <citation type="submission" date="2016-10" db="EMBL/GenBank/DDBJ databases">
        <authorList>
            <person name="de Groot N.N."/>
        </authorList>
    </citation>
    <scope>NUCLEOTIDE SEQUENCE [LARGE SCALE GENOMIC DNA]</scope>
    <source>
        <strain evidence="5 6">A52C2</strain>
    </source>
</reference>
<organism evidence="5 6">
    <name type="scientific">Faunimonas pinastri</name>
    <dbReference type="NCBI Taxonomy" id="1855383"/>
    <lineage>
        <taxon>Bacteria</taxon>
        <taxon>Pseudomonadati</taxon>
        <taxon>Pseudomonadota</taxon>
        <taxon>Alphaproteobacteria</taxon>
        <taxon>Hyphomicrobiales</taxon>
        <taxon>Afifellaceae</taxon>
        <taxon>Faunimonas</taxon>
    </lineage>
</organism>
<accession>A0A1H8ZQ93</accession>
<evidence type="ECO:0000313" key="6">
    <source>
        <dbReference type="Proteomes" id="UP000199647"/>
    </source>
</evidence>
<dbReference type="GO" id="GO:0003677">
    <property type="term" value="F:DNA binding"/>
    <property type="evidence" value="ECO:0007669"/>
    <property type="project" value="UniProtKB-KW"/>
</dbReference>
<dbReference type="InterPro" id="IPR002577">
    <property type="entry name" value="HTH_HxlR"/>
</dbReference>
<evidence type="ECO:0000313" key="5">
    <source>
        <dbReference type="EMBL" id="SEP66592.1"/>
    </source>
</evidence>
<evidence type="ECO:0000259" key="4">
    <source>
        <dbReference type="PROSITE" id="PS51118"/>
    </source>
</evidence>
<dbReference type="PROSITE" id="PS51118">
    <property type="entry name" value="HTH_HXLR"/>
    <property type="match status" value="1"/>
</dbReference>
<keyword evidence="6" id="KW-1185">Reference proteome</keyword>
<dbReference type="Gene3D" id="1.10.10.10">
    <property type="entry name" value="Winged helix-like DNA-binding domain superfamily/Winged helix DNA-binding domain"/>
    <property type="match status" value="1"/>
</dbReference>
<dbReference type="AlphaFoldDB" id="A0A1H8ZQ93"/>
<keyword evidence="1" id="KW-0805">Transcription regulation</keyword>
<dbReference type="PANTHER" id="PTHR33204">
    <property type="entry name" value="TRANSCRIPTIONAL REGULATOR, MARR FAMILY"/>
    <property type="match status" value="1"/>
</dbReference>
<evidence type="ECO:0000256" key="1">
    <source>
        <dbReference type="ARBA" id="ARBA00023015"/>
    </source>
</evidence>
<dbReference type="EMBL" id="FOFG01000001">
    <property type="protein sequence ID" value="SEP66592.1"/>
    <property type="molecule type" value="Genomic_DNA"/>
</dbReference>
<gene>
    <name evidence="5" type="ORF">SAMN05216548_101215</name>
</gene>
<keyword evidence="3" id="KW-0804">Transcription</keyword>
<dbReference type="RefSeq" id="WP_092494736.1">
    <property type="nucleotide sequence ID" value="NZ_FOFG01000001.1"/>
</dbReference>
<dbReference type="InterPro" id="IPR036390">
    <property type="entry name" value="WH_DNA-bd_sf"/>
</dbReference>
<protein>
    <submittedName>
        <fullName evidence="5">Transcriptional regulator, HxlR family</fullName>
    </submittedName>
</protein>
<proteinExistence type="predicted"/>
<dbReference type="SUPFAM" id="SSF46785">
    <property type="entry name" value="Winged helix' DNA-binding domain"/>
    <property type="match status" value="1"/>
</dbReference>
<evidence type="ECO:0000256" key="2">
    <source>
        <dbReference type="ARBA" id="ARBA00023125"/>
    </source>
</evidence>
<name>A0A1H8ZQ93_9HYPH</name>
<keyword evidence="2" id="KW-0238">DNA-binding</keyword>
<dbReference type="Pfam" id="PF01638">
    <property type="entry name" value="HxlR"/>
    <property type="match status" value="1"/>
</dbReference>
<evidence type="ECO:0000256" key="3">
    <source>
        <dbReference type="ARBA" id="ARBA00023163"/>
    </source>
</evidence>
<feature type="domain" description="HTH hxlR-type" evidence="4">
    <location>
        <begin position="13"/>
        <end position="111"/>
    </location>
</feature>
<dbReference type="InterPro" id="IPR036388">
    <property type="entry name" value="WH-like_DNA-bd_sf"/>
</dbReference>
<dbReference type="Proteomes" id="UP000199647">
    <property type="component" value="Unassembled WGS sequence"/>
</dbReference>
<dbReference type="PANTHER" id="PTHR33204:SF39">
    <property type="entry name" value="TRANSCRIPTIONAL REGULATORY PROTEIN"/>
    <property type="match status" value="1"/>
</dbReference>